<dbReference type="PANTHER" id="PTHR21066">
    <property type="entry name" value="ODORANT-BINDING PROTEIN 59A-RELATED"/>
    <property type="match status" value="1"/>
</dbReference>
<dbReference type="Gene3D" id="1.10.238.270">
    <property type="match status" value="2"/>
</dbReference>
<evidence type="ECO:0000256" key="3">
    <source>
        <dbReference type="ARBA" id="ARBA00022448"/>
    </source>
</evidence>
<dbReference type="GO" id="GO:0005576">
    <property type="term" value="C:extracellular region"/>
    <property type="evidence" value="ECO:0007669"/>
    <property type="project" value="UniProtKB-SubCell"/>
</dbReference>
<evidence type="ECO:0000313" key="10">
    <source>
        <dbReference type="EnsemblMetazoa" id="AMEM005256-PA"/>
    </source>
</evidence>
<dbReference type="AlphaFoldDB" id="A0A182UXB9"/>
<keyword evidence="8" id="KW-0732">Signal</keyword>
<evidence type="ECO:0000313" key="11">
    <source>
        <dbReference type="Proteomes" id="UP000075903"/>
    </source>
</evidence>
<name>A0A182UXB9_ANOME</name>
<accession>A0A182UXB9</accession>
<evidence type="ECO:0000256" key="5">
    <source>
        <dbReference type="ARBA" id="ARBA00022606"/>
    </source>
</evidence>
<feature type="signal peptide" evidence="8">
    <location>
        <begin position="1"/>
        <end position="30"/>
    </location>
</feature>
<evidence type="ECO:0000256" key="2">
    <source>
        <dbReference type="ARBA" id="ARBA00008098"/>
    </source>
</evidence>
<evidence type="ECO:0000256" key="4">
    <source>
        <dbReference type="ARBA" id="ARBA00022525"/>
    </source>
</evidence>
<dbReference type="SUPFAM" id="SSF47565">
    <property type="entry name" value="Insect pheromone/odorant-binding proteins"/>
    <property type="match status" value="2"/>
</dbReference>
<keyword evidence="6" id="KW-0552">Olfaction</keyword>
<evidence type="ECO:0000256" key="7">
    <source>
        <dbReference type="ARBA" id="ARBA00023157"/>
    </source>
</evidence>
<dbReference type="GO" id="GO:0007608">
    <property type="term" value="P:sensory perception of smell"/>
    <property type="evidence" value="ECO:0007669"/>
    <property type="project" value="UniProtKB-KW"/>
</dbReference>
<feature type="domain" description="OBP47-like" evidence="9">
    <location>
        <begin position="201"/>
        <end position="337"/>
    </location>
</feature>
<keyword evidence="4" id="KW-0964">Secreted</keyword>
<dbReference type="InterPro" id="IPR054577">
    <property type="entry name" value="OBP47-like_dom"/>
</dbReference>
<dbReference type="VEuPathDB" id="VectorBase:AMEM21_009931"/>
<sequence>MDTTIARIGSANWAKVLLLLWLVQVQATAGEPNPACNTMPTMNKDIEDKCCDVPEMFPNETLNACMEEYEQSSKPPLQKSCEITTCVLKKQNLIKSDNTVDKDKIKSYIKEMVKGSDEWKTLVEKAVLDECLPLMDKDPSNVLSKLKSSLGDCDPAPALTIACAAAKFYVTLELVLAHPGKDVLGCRNGTSITVDECCAIPMLANKTVIEKCKAAHPFKRPQNTDDKGPRGHPGECIAECIMKGMGALKNEKVDATAFRKAIDPVVKANPAFAKLLDETVKNCHESINVDSQFNQHGTKQACKRDSKTFINCVYGTLFQQCPMNVWSQKDGCTQLKDKIKKGCAYFALRKHGGRRMRPT</sequence>
<protein>
    <recommendedName>
        <fullName evidence="9">OBP47-like domain-containing protein</fullName>
    </recommendedName>
</protein>
<evidence type="ECO:0000256" key="8">
    <source>
        <dbReference type="SAM" id="SignalP"/>
    </source>
</evidence>
<keyword evidence="7" id="KW-1015">Disulfide bond</keyword>
<comment type="similarity">
    <text evidence="2">Belongs to the PBP/GOBP family.</text>
</comment>
<feature type="chain" id="PRO_5008138890" description="OBP47-like domain-containing protein" evidence="8">
    <location>
        <begin position="31"/>
        <end position="359"/>
    </location>
</feature>
<keyword evidence="11" id="KW-1185">Reference proteome</keyword>
<dbReference type="VEuPathDB" id="VectorBase:AMEM005256"/>
<dbReference type="InterPro" id="IPR036728">
    <property type="entry name" value="PBP_GOBP_sf"/>
</dbReference>
<comment type="subcellular location">
    <subcellularLocation>
        <location evidence="1">Secreted</location>
    </subcellularLocation>
</comment>
<keyword evidence="3" id="KW-0813">Transport</keyword>
<evidence type="ECO:0000256" key="1">
    <source>
        <dbReference type="ARBA" id="ARBA00004613"/>
    </source>
</evidence>
<dbReference type="PANTHER" id="PTHR21066:SF3">
    <property type="entry name" value="IP02236P"/>
    <property type="match status" value="1"/>
</dbReference>
<organism evidence="10 11">
    <name type="scientific">Anopheles merus</name>
    <name type="common">Mosquito</name>
    <dbReference type="NCBI Taxonomy" id="30066"/>
    <lineage>
        <taxon>Eukaryota</taxon>
        <taxon>Metazoa</taxon>
        <taxon>Ecdysozoa</taxon>
        <taxon>Arthropoda</taxon>
        <taxon>Hexapoda</taxon>
        <taxon>Insecta</taxon>
        <taxon>Pterygota</taxon>
        <taxon>Neoptera</taxon>
        <taxon>Endopterygota</taxon>
        <taxon>Diptera</taxon>
        <taxon>Nematocera</taxon>
        <taxon>Culicoidea</taxon>
        <taxon>Culicidae</taxon>
        <taxon>Anophelinae</taxon>
        <taxon>Anopheles</taxon>
    </lineage>
</organism>
<dbReference type="Pfam" id="PF22651">
    <property type="entry name" value="OBP47_like"/>
    <property type="match status" value="1"/>
</dbReference>
<evidence type="ECO:0000256" key="6">
    <source>
        <dbReference type="ARBA" id="ARBA00022725"/>
    </source>
</evidence>
<dbReference type="EnsemblMetazoa" id="AMEM005256-RA">
    <property type="protein sequence ID" value="AMEM005256-PA"/>
    <property type="gene ID" value="AMEM005256"/>
</dbReference>
<proteinExistence type="inferred from homology"/>
<dbReference type="InterPro" id="IPR052295">
    <property type="entry name" value="Odorant-binding_protein"/>
</dbReference>
<evidence type="ECO:0000259" key="9">
    <source>
        <dbReference type="Pfam" id="PF22651"/>
    </source>
</evidence>
<dbReference type="Proteomes" id="UP000075903">
    <property type="component" value="Unassembled WGS sequence"/>
</dbReference>
<reference evidence="10" key="1">
    <citation type="submission" date="2020-05" db="UniProtKB">
        <authorList>
            <consortium name="EnsemblMetazoa"/>
        </authorList>
    </citation>
    <scope>IDENTIFICATION</scope>
    <source>
        <strain evidence="10">MAF</strain>
    </source>
</reference>
<dbReference type="GO" id="GO:0005549">
    <property type="term" value="F:odorant binding"/>
    <property type="evidence" value="ECO:0007669"/>
    <property type="project" value="InterPro"/>
</dbReference>
<keyword evidence="5" id="KW-0716">Sensory transduction</keyword>